<dbReference type="EMBL" id="CP036553">
    <property type="protein sequence ID" value="QCQ35193.1"/>
    <property type="molecule type" value="Genomic_DNA"/>
</dbReference>
<evidence type="ECO:0000313" key="1">
    <source>
        <dbReference type="EMBL" id="QCQ35193.1"/>
    </source>
</evidence>
<proteinExistence type="predicted"/>
<sequence length="70" mass="8119">MENLSAILRIFSGISYHSAYKTYHSSYPKDIPNGSDRQRMTDLAKFITDSARTGNHKMTIFAAYYILYYI</sequence>
<reference evidence="1 3" key="2">
    <citation type="submission" date="2019-03" db="EMBL/GenBank/DDBJ databases">
        <title>Complete genome assembly of MDR B. fragilis.</title>
        <authorList>
            <person name="Sydenham T.V."/>
            <person name="Hasman H."/>
            <person name="Justesen U.S."/>
        </authorList>
    </citation>
    <scope>NUCLEOTIDE SEQUENCE [LARGE SCALE GENOMIC DNA]</scope>
    <source>
        <strain evidence="1 3">DCMOUH0067B</strain>
    </source>
</reference>
<accession>A0A412XY39</accession>
<dbReference type="AlphaFoldDB" id="A0A412XY39"/>
<name>A0A412XY39_BACFG</name>
<dbReference type="Proteomes" id="UP000028294">
    <property type="component" value="Chromosome"/>
</dbReference>
<evidence type="ECO:0000313" key="3">
    <source>
        <dbReference type="Proteomes" id="UP000028294"/>
    </source>
</evidence>
<evidence type="ECO:0000313" key="2">
    <source>
        <dbReference type="EMBL" id="RGV50106.1"/>
    </source>
</evidence>
<organism evidence="2 4">
    <name type="scientific">Bacteroides fragilis</name>
    <dbReference type="NCBI Taxonomy" id="817"/>
    <lineage>
        <taxon>Bacteria</taxon>
        <taxon>Pseudomonadati</taxon>
        <taxon>Bacteroidota</taxon>
        <taxon>Bacteroidia</taxon>
        <taxon>Bacteroidales</taxon>
        <taxon>Bacteroidaceae</taxon>
        <taxon>Bacteroides</taxon>
    </lineage>
</organism>
<gene>
    <name evidence="2" type="ORF">DWW08_17320</name>
    <name evidence="1" type="ORF">IA74_003320</name>
</gene>
<dbReference type="EMBL" id="QRZH01000017">
    <property type="protein sequence ID" value="RGV50106.1"/>
    <property type="molecule type" value="Genomic_DNA"/>
</dbReference>
<reference evidence="2 4" key="1">
    <citation type="submission" date="2018-08" db="EMBL/GenBank/DDBJ databases">
        <title>A genome reference for cultivated species of the human gut microbiota.</title>
        <authorList>
            <person name="Zou Y."/>
            <person name="Xue W."/>
            <person name="Luo G."/>
        </authorList>
    </citation>
    <scope>NUCLEOTIDE SEQUENCE [LARGE SCALE GENOMIC DNA]</scope>
    <source>
        <strain evidence="2 4">AF14-26</strain>
    </source>
</reference>
<evidence type="ECO:0000313" key="4">
    <source>
        <dbReference type="Proteomes" id="UP000286270"/>
    </source>
</evidence>
<dbReference type="Proteomes" id="UP000286270">
    <property type="component" value="Unassembled WGS sequence"/>
</dbReference>
<protein>
    <submittedName>
        <fullName evidence="2">Uncharacterized protein</fullName>
    </submittedName>
</protein>